<protein>
    <submittedName>
        <fullName evidence="2">Uncharacterized protein</fullName>
    </submittedName>
</protein>
<evidence type="ECO:0000256" key="1">
    <source>
        <dbReference type="SAM" id="MobiDB-lite"/>
    </source>
</evidence>
<evidence type="ECO:0000313" key="2">
    <source>
        <dbReference type="EMBL" id="CZR51155.1"/>
    </source>
</evidence>
<organism evidence="2 3">
    <name type="scientific">Phialocephala subalpina</name>
    <dbReference type="NCBI Taxonomy" id="576137"/>
    <lineage>
        <taxon>Eukaryota</taxon>
        <taxon>Fungi</taxon>
        <taxon>Dikarya</taxon>
        <taxon>Ascomycota</taxon>
        <taxon>Pezizomycotina</taxon>
        <taxon>Leotiomycetes</taxon>
        <taxon>Helotiales</taxon>
        <taxon>Mollisiaceae</taxon>
        <taxon>Phialocephala</taxon>
        <taxon>Phialocephala fortinii species complex</taxon>
    </lineage>
</organism>
<evidence type="ECO:0000313" key="3">
    <source>
        <dbReference type="Proteomes" id="UP000184330"/>
    </source>
</evidence>
<dbReference type="EMBL" id="FJOG01000001">
    <property type="protein sequence ID" value="CZR51155.1"/>
    <property type="molecule type" value="Genomic_DNA"/>
</dbReference>
<keyword evidence="3" id="KW-1185">Reference proteome</keyword>
<reference evidence="2 3" key="1">
    <citation type="submission" date="2016-03" db="EMBL/GenBank/DDBJ databases">
        <authorList>
            <person name="Ploux O."/>
        </authorList>
    </citation>
    <scope>NUCLEOTIDE SEQUENCE [LARGE SCALE GENOMIC DNA]</scope>
    <source>
        <strain evidence="2 3">UAMH 11012</strain>
    </source>
</reference>
<proteinExistence type="predicted"/>
<accession>A0A1L7WEE8</accession>
<dbReference type="Proteomes" id="UP000184330">
    <property type="component" value="Unassembled WGS sequence"/>
</dbReference>
<dbReference type="OrthoDB" id="194358at2759"/>
<gene>
    <name evidence="2" type="ORF">PAC_01030</name>
</gene>
<sequence>MYIEKGIIRQPEAIANDLLEKLIDFGATDRYYAKERMQQPKDAIGMPQRILDLDRKNWIRSSRIEQEEEDFARRLRRQEEELANRQLLSQRQHLLVMEREDLGQQQSRHVLDSHLLGTDLRDREHRLGLSHQDEAYNHRLTEMAATHQMRQNMEAAQYENKFGMQERSRDAQLRHYEQTQDKKLNYLGEEQTMWYNNLIAQQDNDEIGYREKLSNVERAELDQKLQFVNQMNTGRIQTNRDLGDIEYAARQNKLQVKNQNRQAQLQYQTDSDRQKGKIELDTRAGLDQIETETMYEKIQMTQQDRGHKLATEHRMGQIQNQNLQDRYEITQQDRNNLLETETRMGQIQSHNLQKKVITQLEYLQATNREKLGYQQNFDHQKLQTLSSEGHIQNSTLQNRNQPNPEYQYQAVT</sequence>
<dbReference type="AlphaFoldDB" id="A0A1L7WEE8"/>
<name>A0A1L7WEE8_9HELO</name>
<feature type="region of interest" description="Disordered" evidence="1">
    <location>
        <begin position="392"/>
        <end position="412"/>
    </location>
</feature>
<dbReference type="STRING" id="576137.A0A1L7WEE8"/>